<reference evidence="3 4" key="1">
    <citation type="submission" date="2021-04" db="EMBL/GenBank/DDBJ databases">
        <authorList>
            <person name="Tang X."/>
            <person name="Zhou X."/>
            <person name="Chen X."/>
            <person name="Cernava T."/>
            <person name="Zhang C."/>
        </authorList>
    </citation>
    <scope>NUCLEOTIDE SEQUENCE [LARGE SCALE GENOMIC DNA]</scope>
    <source>
        <strain evidence="3 4">BH-SS-21</strain>
    </source>
</reference>
<dbReference type="InterPro" id="IPR003594">
    <property type="entry name" value="HATPase_dom"/>
</dbReference>
<proteinExistence type="predicted"/>
<keyword evidence="1" id="KW-0723">Serine/threonine-protein kinase</keyword>
<keyword evidence="3" id="KW-0067">ATP-binding</keyword>
<evidence type="ECO:0000256" key="1">
    <source>
        <dbReference type="ARBA" id="ARBA00022527"/>
    </source>
</evidence>
<name>A0A940XZW5_9ACTN</name>
<dbReference type="SUPFAM" id="SSF55874">
    <property type="entry name" value="ATPase domain of HSP90 chaperone/DNA topoisomerase II/histidine kinase"/>
    <property type="match status" value="1"/>
</dbReference>
<dbReference type="InterPro" id="IPR050267">
    <property type="entry name" value="Anti-sigma-factor_SerPK"/>
</dbReference>
<evidence type="ECO:0000259" key="2">
    <source>
        <dbReference type="Pfam" id="PF13581"/>
    </source>
</evidence>
<evidence type="ECO:0000313" key="3">
    <source>
        <dbReference type="EMBL" id="MBQ0852878.1"/>
    </source>
</evidence>
<keyword evidence="1" id="KW-0808">Transferase</keyword>
<dbReference type="Proteomes" id="UP000677413">
    <property type="component" value="Unassembled WGS sequence"/>
</dbReference>
<dbReference type="Pfam" id="PF13581">
    <property type="entry name" value="HATPase_c_2"/>
    <property type="match status" value="1"/>
</dbReference>
<dbReference type="GO" id="GO:0005524">
    <property type="term" value="F:ATP binding"/>
    <property type="evidence" value="ECO:0007669"/>
    <property type="project" value="UniProtKB-KW"/>
</dbReference>
<dbReference type="PANTHER" id="PTHR35526">
    <property type="entry name" value="ANTI-SIGMA-F FACTOR RSBW-RELATED"/>
    <property type="match status" value="1"/>
</dbReference>
<organism evidence="3 4">
    <name type="scientific">Streptomyces liliiviolaceus</name>
    <dbReference type="NCBI Taxonomy" id="2823109"/>
    <lineage>
        <taxon>Bacteria</taxon>
        <taxon>Bacillati</taxon>
        <taxon>Actinomycetota</taxon>
        <taxon>Actinomycetes</taxon>
        <taxon>Kitasatosporales</taxon>
        <taxon>Streptomycetaceae</taxon>
        <taxon>Streptomyces</taxon>
    </lineage>
</organism>
<accession>A0A940XZW5</accession>
<dbReference type="CDD" id="cd16936">
    <property type="entry name" value="HATPase_RsbW-like"/>
    <property type="match status" value="1"/>
</dbReference>
<dbReference type="EMBL" id="JAGPYQ010000001">
    <property type="protein sequence ID" value="MBQ0852878.1"/>
    <property type="molecule type" value="Genomic_DNA"/>
</dbReference>
<keyword evidence="1" id="KW-0418">Kinase</keyword>
<evidence type="ECO:0000313" key="4">
    <source>
        <dbReference type="Proteomes" id="UP000677413"/>
    </source>
</evidence>
<dbReference type="PANTHER" id="PTHR35526:SF3">
    <property type="entry name" value="ANTI-SIGMA-F FACTOR RSBW"/>
    <property type="match status" value="1"/>
</dbReference>
<protein>
    <submittedName>
        <fullName evidence="3">ATP-binding protein</fullName>
    </submittedName>
</protein>
<dbReference type="RefSeq" id="WP_210889101.1">
    <property type="nucleotide sequence ID" value="NZ_JAGPYQ010000001.1"/>
</dbReference>
<dbReference type="AlphaFoldDB" id="A0A940XZW5"/>
<dbReference type="InterPro" id="IPR036890">
    <property type="entry name" value="HATPase_C_sf"/>
</dbReference>
<feature type="domain" description="Histidine kinase/HSP90-like ATPase" evidence="2">
    <location>
        <begin position="64"/>
        <end position="147"/>
    </location>
</feature>
<keyword evidence="3" id="KW-0547">Nucleotide-binding</keyword>
<gene>
    <name evidence="3" type="ORF">J8N05_32430</name>
</gene>
<dbReference type="GO" id="GO:0004674">
    <property type="term" value="F:protein serine/threonine kinase activity"/>
    <property type="evidence" value="ECO:0007669"/>
    <property type="project" value="UniProtKB-KW"/>
</dbReference>
<sequence length="152" mass="16464">MAGAVTIARTGLSASFQFIPRLGLDVVFERSRGSGSGVIAKDDLLWPRRMRTVVRAGLAPLKRPALTEDAEVLVCELVTNALRHGRGDVGVRLLFSTQQLRIEVRDASPDSPVLRNATPADESGRGLFIVQALASEWSISPDGTMTWCSLTF</sequence>
<keyword evidence="4" id="KW-1185">Reference proteome</keyword>
<comment type="caution">
    <text evidence="3">The sequence shown here is derived from an EMBL/GenBank/DDBJ whole genome shotgun (WGS) entry which is preliminary data.</text>
</comment>
<dbReference type="Gene3D" id="3.30.565.10">
    <property type="entry name" value="Histidine kinase-like ATPase, C-terminal domain"/>
    <property type="match status" value="1"/>
</dbReference>